<sequence length="338" mass="40745">MAREISGILKNYGLTSEFIEPFGNVFKVYTKKGVFALKKIPATQGIDFVRHIQQLFQQGYYRIVPVYPTFDGRYGVWSHQSLYYLMPWIDQEENEERDNQYEKLFRELARLHQLTVKAIPIEQKERTEFYEGVKAEWGKQEEFLEQWISLCERETYMPPFFLLSSLYYMDILQALRYAKRKLDQWYESSKDEEKARTVLIHGKISMDHYFIDERGNGFFSNFENAKLGSPIHDLLPFFSRMLKSYPKPVDEYVQWYTTYTRYFPLKEEENQLFLSYLTHPGKIIRTLESYLNSNRKKEIRYVNKLQNEYWQLKNIEHLVMQFEEIEKAKNNENHEASS</sequence>
<accession>A0AAJ1T0M7</accession>
<gene>
    <name evidence="2" type="ORF">J2S13_002928</name>
</gene>
<dbReference type="Pfam" id="PF01636">
    <property type="entry name" value="APH"/>
    <property type="match status" value="1"/>
</dbReference>
<dbReference type="Proteomes" id="UP001237207">
    <property type="component" value="Unassembled WGS sequence"/>
</dbReference>
<dbReference type="GO" id="GO:0042601">
    <property type="term" value="C:endospore-forming forespore"/>
    <property type="evidence" value="ECO:0007669"/>
    <property type="project" value="TreeGrafter"/>
</dbReference>
<dbReference type="Gene3D" id="3.30.200.20">
    <property type="entry name" value="Phosphorylase Kinase, domain 1"/>
    <property type="match status" value="1"/>
</dbReference>
<name>A0AAJ1T0M7_9BACI</name>
<keyword evidence="2" id="KW-0167">Capsid protein</keyword>
<reference evidence="2" key="1">
    <citation type="submission" date="2023-07" db="EMBL/GenBank/DDBJ databases">
        <title>Genomic Encyclopedia of Type Strains, Phase IV (KMG-IV): sequencing the most valuable type-strain genomes for metagenomic binning, comparative biology and taxonomic classification.</title>
        <authorList>
            <person name="Goeker M."/>
        </authorList>
    </citation>
    <scope>NUCLEOTIDE SEQUENCE</scope>
    <source>
        <strain evidence="2">DSM 23947</strain>
    </source>
</reference>
<dbReference type="InterPro" id="IPR047175">
    <property type="entry name" value="CotS-like"/>
</dbReference>
<dbReference type="NCBIfam" id="TIGR02904">
    <property type="entry name" value="spore_ysxE"/>
    <property type="match status" value="1"/>
</dbReference>
<dbReference type="AlphaFoldDB" id="A0AAJ1T0M7"/>
<evidence type="ECO:0000313" key="2">
    <source>
        <dbReference type="EMBL" id="MDQ0216469.1"/>
    </source>
</evidence>
<evidence type="ECO:0000259" key="1">
    <source>
        <dbReference type="Pfam" id="PF01636"/>
    </source>
</evidence>
<dbReference type="InterPro" id="IPR002575">
    <property type="entry name" value="Aminoglycoside_PTrfase"/>
</dbReference>
<dbReference type="Gene3D" id="3.90.1200.10">
    <property type="match status" value="1"/>
</dbReference>
<dbReference type="InterPro" id="IPR011009">
    <property type="entry name" value="Kinase-like_dom_sf"/>
</dbReference>
<dbReference type="InterPro" id="IPR014253">
    <property type="entry name" value="Spore_coat_YsxE"/>
</dbReference>
<keyword evidence="2" id="KW-0946">Virion</keyword>
<keyword evidence="3" id="KW-1185">Reference proteome</keyword>
<proteinExistence type="predicted"/>
<dbReference type="EMBL" id="JAUSUC010000051">
    <property type="protein sequence ID" value="MDQ0216469.1"/>
    <property type="molecule type" value="Genomic_DNA"/>
</dbReference>
<evidence type="ECO:0000313" key="3">
    <source>
        <dbReference type="Proteomes" id="UP001237207"/>
    </source>
</evidence>
<dbReference type="SUPFAM" id="SSF56112">
    <property type="entry name" value="Protein kinase-like (PK-like)"/>
    <property type="match status" value="1"/>
</dbReference>
<dbReference type="PANTHER" id="PTHR39179">
    <property type="entry name" value="SPORE COAT PROTEIN I"/>
    <property type="match status" value="1"/>
</dbReference>
<dbReference type="PANTHER" id="PTHR39179:SF3">
    <property type="entry name" value="COTS-RELATED PROTEIN"/>
    <property type="match status" value="1"/>
</dbReference>
<dbReference type="RefSeq" id="WP_307258523.1">
    <property type="nucleotide sequence ID" value="NZ_JAUSUC010000051.1"/>
</dbReference>
<feature type="domain" description="Aminoglycoside phosphotransferase" evidence="1">
    <location>
        <begin position="25"/>
        <end position="261"/>
    </location>
</feature>
<organism evidence="2 3">
    <name type="scientific">Oikeobacillus pervagus</name>
    <dbReference type="NCBI Taxonomy" id="1325931"/>
    <lineage>
        <taxon>Bacteria</taxon>
        <taxon>Bacillati</taxon>
        <taxon>Bacillota</taxon>
        <taxon>Bacilli</taxon>
        <taxon>Bacillales</taxon>
        <taxon>Bacillaceae</taxon>
        <taxon>Oikeobacillus</taxon>
    </lineage>
</organism>
<protein>
    <submittedName>
        <fullName evidence="2">Spore coat protein YsxE</fullName>
    </submittedName>
</protein>
<comment type="caution">
    <text evidence="2">The sequence shown here is derived from an EMBL/GenBank/DDBJ whole genome shotgun (WGS) entry which is preliminary data.</text>
</comment>